<accession>A0ABU4EK82</accession>
<dbReference type="Proteomes" id="UP001187868">
    <property type="component" value="Unassembled WGS sequence"/>
</dbReference>
<proteinExistence type="predicted"/>
<keyword evidence="2" id="KW-1185">Reference proteome</keyword>
<evidence type="ECO:0000313" key="1">
    <source>
        <dbReference type="EMBL" id="MDV7043987.1"/>
    </source>
</evidence>
<comment type="caution">
    <text evidence="1">The sequence shown here is derived from an EMBL/GenBank/DDBJ whole genome shotgun (WGS) entry which is preliminary data.</text>
</comment>
<sequence length="269" mass="30059">MSDYGLLFQLRIEHEFFAGCVSLPFYGELAPHSQPAATRTGLLIKPSADGLIVLADRSQNALLMAETLSLQWWFYSREPGFLSYTALPELAQPETPYFRYTLSGSEPGEVRLQAANATVPEGTANPPVSLRARPVGLAWLVDIDISAAAIAAFASRQAAPLLIVPFHSQRRRWKYLFTAPYVNTQSRIQDSRQDNQFDYLGTEILANGQGALAFISRQPLKMQKKSDYHFQLYQENKILIDPLPVATPLSQSRLKTEKTSEIVSEIIVK</sequence>
<name>A0ABU4EK82_9GAMM</name>
<gene>
    <name evidence="1" type="ORF">RUJ08_17800</name>
</gene>
<dbReference type="EMBL" id="JAWLLM010000018">
    <property type="protein sequence ID" value="MDV7043987.1"/>
    <property type="molecule type" value="Genomic_DNA"/>
</dbReference>
<evidence type="ECO:0000313" key="2">
    <source>
        <dbReference type="Proteomes" id="UP001187868"/>
    </source>
</evidence>
<protein>
    <submittedName>
        <fullName evidence="1">Uncharacterized protein</fullName>
    </submittedName>
</protein>
<reference evidence="1 2" key="1">
    <citation type="submission" date="2023-10" db="EMBL/GenBank/DDBJ databases">
        <title>Clonality and diversity in the soft rot Dickeya solani phytopathogen.</title>
        <authorList>
            <person name="Pedron J."/>
            <person name="Van Gijisegem F."/>
            <person name="Portier P."/>
            <person name="Taghouti G."/>
        </authorList>
    </citation>
    <scope>NUCLEOTIDE SEQUENCE [LARGE SCALE GENOMIC DNA]</scope>
    <source>
        <strain evidence="1 2">FVG2-MFV017-A9</strain>
    </source>
</reference>
<organism evidence="1 2">
    <name type="scientific">Dickeya solani</name>
    <dbReference type="NCBI Taxonomy" id="1089444"/>
    <lineage>
        <taxon>Bacteria</taxon>
        <taxon>Pseudomonadati</taxon>
        <taxon>Pseudomonadota</taxon>
        <taxon>Gammaproteobacteria</taxon>
        <taxon>Enterobacterales</taxon>
        <taxon>Pectobacteriaceae</taxon>
        <taxon>Dickeya</taxon>
    </lineage>
</organism>
<dbReference type="RefSeq" id="WP_057084151.1">
    <property type="nucleotide sequence ID" value="NZ_CP104920.1"/>
</dbReference>